<name>A0A9Q1LD80_9SOLA</name>
<proteinExistence type="predicted"/>
<dbReference type="EMBL" id="JAJAGQ010000020">
    <property type="protein sequence ID" value="KAJ8532556.1"/>
    <property type="molecule type" value="Genomic_DNA"/>
</dbReference>
<protein>
    <submittedName>
        <fullName evidence="1">Uncharacterized protein</fullName>
    </submittedName>
</protein>
<accession>A0A9Q1LD80</accession>
<organism evidence="1 2">
    <name type="scientific">Anisodus acutangulus</name>
    <dbReference type="NCBI Taxonomy" id="402998"/>
    <lineage>
        <taxon>Eukaryota</taxon>
        <taxon>Viridiplantae</taxon>
        <taxon>Streptophyta</taxon>
        <taxon>Embryophyta</taxon>
        <taxon>Tracheophyta</taxon>
        <taxon>Spermatophyta</taxon>
        <taxon>Magnoliopsida</taxon>
        <taxon>eudicotyledons</taxon>
        <taxon>Gunneridae</taxon>
        <taxon>Pentapetalae</taxon>
        <taxon>asterids</taxon>
        <taxon>lamiids</taxon>
        <taxon>Solanales</taxon>
        <taxon>Solanaceae</taxon>
        <taxon>Solanoideae</taxon>
        <taxon>Hyoscyameae</taxon>
        <taxon>Anisodus</taxon>
    </lineage>
</organism>
<dbReference type="AlphaFoldDB" id="A0A9Q1LD80"/>
<dbReference type="OrthoDB" id="1305672at2759"/>
<comment type="caution">
    <text evidence="1">The sequence shown here is derived from an EMBL/GenBank/DDBJ whole genome shotgun (WGS) entry which is preliminary data.</text>
</comment>
<reference evidence="2" key="1">
    <citation type="journal article" date="2023" name="Proc. Natl. Acad. Sci. U.S.A.">
        <title>Genomic and structural basis for evolution of tropane alkaloid biosynthesis.</title>
        <authorList>
            <person name="Wanga Y.-J."/>
            <person name="Taina T."/>
            <person name="Yua J.-Y."/>
            <person name="Lia J."/>
            <person name="Xua B."/>
            <person name="Chenc J."/>
            <person name="D'Auriad J.C."/>
            <person name="Huanga J.-P."/>
            <person name="Huanga S.-X."/>
        </authorList>
    </citation>
    <scope>NUCLEOTIDE SEQUENCE [LARGE SCALE GENOMIC DNA]</scope>
    <source>
        <strain evidence="2">cv. KIB-2019</strain>
    </source>
</reference>
<keyword evidence="2" id="KW-1185">Reference proteome</keyword>
<evidence type="ECO:0000313" key="1">
    <source>
        <dbReference type="EMBL" id="KAJ8532556.1"/>
    </source>
</evidence>
<sequence length="197" mass="18822">MLVEDESYYHIPAAYGEIPSGGGVKRQEEVPVMILGKDMVNDLATLAPKSGSRRWVVGVKGKGEEEEVSTQYSKAFIFLIVVGVLARDTSARKLLGDAVATIFEIPVVNGVGVGQIIGGAGGSSGGSSGSGGGGGGGDGGFSGGYGAGFGFGYGSGQGSGLDSSSAGGGGGGGGGSGENGGSGYGFGIGEGLGGGGI</sequence>
<dbReference type="Proteomes" id="UP001152561">
    <property type="component" value="Unassembled WGS sequence"/>
</dbReference>
<evidence type="ECO:0000313" key="2">
    <source>
        <dbReference type="Proteomes" id="UP001152561"/>
    </source>
</evidence>
<gene>
    <name evidence="1" type="ORF">K7X08_012479</name>
</gene>